<dbReference type="SUPFAM" id="SSF51905">
    <property type="entry name" value="FAD/NAD(P)-binding domain"/>
    <property type="match status" value="1"/>
</dbReference>
<comment type="cofactor">
    <cofactor evidence="1 8">
        <name>FAD</name>
        <dbReference type="ChEBI" id="CHEBI:57692"/>
    </cofactor>
</comment>
<evidence type="ECO:0000259" key="11">
    <source>
        <dbReference type="PROSITE" id="PS00624"/>
    </source>
</evidence>
<sequence>MSTSVESVANNFFDYIICGGGTAGLTLAARLSEEPQTSVLVLEAGGENLNDATILRPAGWGSHFSNNEYAWTYQTTKQKHVGDAEQLWFRGKGLGGSSAINFMCWTKPPAEEINDFEKLGSPGWNWGNYEKYLSKTEGFVPPSADVQKRNRMCFDAWRIGTQGPLKVSYPGTIDEAELHFQQTLINAGLPIAPHPVSGDPKGVFFAPNTYDPSTHTRSYATTAFYLPNKDRANLTVLTSASVNRMHTDTTMNGKLSAMGVEFLHGDKTYIVNAKKEVILSAGALKSPHILELSGIGRKDVLEKINVPARIELPGVGQNAQEHVFVGISFELRDDCDFETVDLLRDPTQAAKHLELHATGSGIHTKGIVGFGFVPLNMLSAKAEEIYQAAKEKIARNAHTYPPGLLEQYEIQLERLRNGAPGCELISFPGYLSSPNPPAEGKRYLTVIVAMNHCFSRGTIHAISSDPRKDPEFDPHYMEEEVDLDIWCEAVRFARGLAEIAPFKDMIVSELNPGPKVDDDAQLREWIKKNFVTTWHTAGSCSMLPLSSGGVVDPELKVYGTNNIRVVDLSVVPLQFAAHPQATVYAIAEQAADIIKGKFQETPTA</sequence>
<evidence type="ECO:0000256" key="4">
    <source>
        <dbReference type="ARBA" id="ARBA00022729"/>
    </source>
</evidence>
<dbReference type="Gene3D" id="3.50.50.60">
    <property type="entry name" value="FAD/NAD(P)-binding domain"/>
    <property type="match status" value="1"/>
</dbReference>
<dbReference type="PANTHER" id="PTHR11552">
    <property type="entry name" value="GLUCOSE-METHANOL-CHOLINE GMC OXIDOREDUCTASE"/>
    <property type="match status" value="1"/>
</dbReference>
<dbReference type="PIRSF" id="PIRSF000137">
    <property type="entry name" value="Alcohol_oxidase"/>
    <property type="match status" value="1"/>
</dbReference>
<evidence type="ECO:0000256" key="9">
    <source>
        <dbReference type="RuleBase" id="RU003968"/>
    </source>
</evidence>
<feature type="active site" description="Proton donor" evidence="7">
    <location>
        <position position="535"/>
    </location>
</feature>
<feature type="binding site" evidence="8">
    <location>
        <begin position="579"/>
        <end position="580"/>
    </location>
    <ligand>
        <name>FAD</name>
        <dbReference type="ChEBI" id="CHEBI:57692"/>
    </ligand>
</feature>
<dbReference type="EMBL" id="KV427629">
    <property type="protein sequence ID" value="KZT05544.1"/>
    <property type="molecule type" value="Genomic_DNA"/>
</dbReference>
<evidence type="ECO:0000256" key="6">
    <source>
        <dbReference type="ARBA" id="ARBA00023002"/>
    </source>
</evidence>
<organism evidence="12 13">
    <name type="scientific">Laetiporus sulphureus 93-53</name>
    <dbReference type="NCBI Taxonomy" id="1314785"/>
    <lineage>
        <taxon>Eukaryota</taxon>
        <taxon>Fungi</taxon>
        <taxon>Dikarya</taxon>
        <taxon>Basidiomycota</taxon>
        <taxon>Agaricomycotina</taxon>
        <taxon>Agaricomycetes</taxon>
        <taxon>Polyporales</taxon>
        <taxon>Laetiporus</taxon>
    </lineage>
</organism>
<dbReference type="PROSITE" id="PS00624">
    <property type="entry name" value="GMC_OXRED_2"/>
    <property type="match status" value="1"/>
</dbReference>
<dbReference type="RefSeq" id="XP_040763284.1">
    <property type="nucleotide sequence ID" value="XM_040905745.1"/>
</dbReference>
<evidence type="ECO:0000256" key="5">
    <source>
        <dbReference type="ARBA" id="ARBA00022827"/>
    </source>
</evidence>
<dbReference type="InParanoid" id="A0A165DSK0"/>
<dbReference type="Gene3D" id="3.30.560.10">
    <property type="entry name" value="Glucose Oxidase, domain 3"/>
    <property type="match status" value="1"/>
</dbReference>
<dbReference type="InterPro" id="IPR000172">
    <property type="entry name" value="GMC_OxRdtase_N"/>
</dbReference>
<dbReference type="GO" id="GO:0050660">
    <property type="term" value="F:flavin adenine dinucleotide binding"/>
    <property type="evidence" value="ECO:0007669"/>
    <property type="project" value="InterPro"/>
</dbReference>
<dbReference type="GeneID" id="63822775"/>
<reference evidence="12 13" key="1">
    <citation type="journal article" date="2016" name="Mol. Biol. Evol.">
        <title>Comparative Genomics of Early-Diverging Mushroom-Forming Fungi Provides Insights into the Origins of Lignocellulose Decay Capabilities.</title>
        <authorList>
            <person name="Nagy L.G."/>
            <person name="Riley R."/>
            <person name="Tritt A."/>
            <person name="Adam C."/>
            <person name="Daum C."/>
            <person name="Floudas D."/>
            <person name="Sun H."/>
            <person name="Yadav J.S."/>
            <person name="Pangilinan J."/>
            <person name="Larsson K.H."/>
            <person name="Matsuura K."/>
            <person name="Barry K."/>
            <person name="Labutti K."/>
            <person name="Kuo R."/>
            <person name="Ohm R.A."/>
            <person name="Bhattacharya S.S."/>
            <person name="Shirouzu T."/>
            <person name="Yoshinaga Y."/>
            <person name="Martin F.M."/>
            <person name="Grigoriev I.V."/>
            <person name="Hibbett D.S."/>
        </authorList>
    </citation>
    <scope>NUCLEOTIDE SEQUENCE [LARGE SCALE GENOMIC DNA]</scope>
    <source>
        <strain evidence="12 13">93-53</strain>
    </source>
</reference>
<dbReference type="Pfam" id="PF00732">
    <property type="entry name" value="GMC_oxred_N"/>
    <property type="match status" value="1"/>
</dbReference>
<evidence type="ECO:0000256" key="8">
    <source>
        <dbReference type="PIRSR" id="PIRSR000137-2"/>
    </source>
</evidence>
<keyword evidence="13" id="KW-1185">Reference proteome</keyword>
<keyword evidence="4" id="KW-0732">Signal</keyword>
<evidence type="ECO:0000256" key="2">
    <source>
        <dbReference type="ARBA" id="ARBA00010790"/>
    </source>
</evidence>
<feature type="binding site" evidence="8">
    <location>
        <begin position="534"/>
        <end position="535"/>
    </location>
    <ligand>
        <name>FAD</name>
        <dbReference type="ChEBI" id="CHEBI:57692"/>
    </ligand>
</feature>
<evidence type="ECO:0000256" key="3">
    <source>
        <dbReference type="ARBA" id="ARBA00022630"/>
    </source>
</evidence>
<name>A0A165DSK0_9APHY</name>
<evidence type="ECO:0000259" key="10">
    <source>
        <dbReference type="PROSITE" id="PS00623"/>
    </source>
</evidence>
<dbReference type="Pfam" id="PF05199">
    <property type="entry name" value="GMC_oxred_C"/>
    <property type="match status" value="1"/>
</dbReference>
<proteinExistence type="inferred from homology"/>
<dbReference type="Proteomes" id="UP000076871">
    <property type="component" value="Unassembled WGS sequence"/>
</dbReference>
<keyword evidence="6" id="KW-0560">Oxidoreductase</keyword>
<dbReference type="OrthoDB" id="269227at2759"/>
<dbReference type="AlphaFoldDB" id="A0A165DSK0"/>
<accession>A0A165DSK0</accession>
<dbReference type="InterPro" id="IPR007867">
    <property type="entry name" value="GMC_OxRtase_C"/>
</dbReference>
<comment type="similarity">
    <text evidence="2 9">Belongs to the GMC oxidoreductase family.</text>
</comment>
<keyword evidence="3 9" id="KW-0285">Flavoprotein</keyword>
<keyword evidence="5 8" id="KW-0274">FAD</keyword>
<dbReference type="SUPFAM" id="SSF54373">
    <property type="entry name" value="FAD-linked reductases, C-terminal domain"/>
    <property type="match status" value="1"/>
</dbReference>
<dbReference type="InterPro" id="IPR036188">
    <property type="entry name" value="FAD/NAD-bd_sf"/>
</dbReference>
<evidence type="ECO:0000313" key="13">
    <source>
        <dbReference type="Proteomes" id="UP000076871"/>
    </source>
</evidence>
<evidence type="ECO:0000256" key="1">
    <source>
        <dbReference type="ARBA" id="ARBA00001974"/>
    </source>
</evidence>
<dbReference type="InterPro" id="IPR012132">
    <property type="entry name" value="GMC_OxRdtase"/>
</dbReference>
<dbReference type="GO" id="GO:0016614">
    <property type="term" value="F:oxidoreductase activity, acting on CH-OH group of donors"/>
    <property type="evidence" value="ECO:0007669"/>
    <property type="project" value="InterPro"/>
</dbReference>
<evidence type="ECO:0000256" key="7">
    <source>
        <dbReference type="PIRSR" id="PIRSR000137-1"/>
    </source>
</evidence>
<dbReference type="PROSITE" id="PS00623">
    <property type="entry name" value="GMC_OXRED_1"/>
    <property type="match status" value="1"/>
</dbReference>
<feature type="domain" description="Glucose-methanol-choline oxidoreductase N-terminal" evidence="10">
    <location>
        <begin position="91"/>
        <end position="114"/>
    </location>
</feature>
<evidence type="ECO:0000313" key="12">
    <source>
        <dbReference type="EMBL" id="KZT05544.1"/>
    </source>
</evidence>
<gene>
    <name evidence="12" type="ORF">LAESUDRAFT_680979</name>
</gene>
<feature type="binding site" evidence="8">
    <location>
        <position position="242"/>
    </location>
    <ligand>
        <name>FAD</name>
        <dbReference type="ChEBI" id="CHEBI:57692"/>
    </ligand>
</feature>
<dbReference type="PANTHER" id="PTHR11552:SF201">
    <property type="entry name" value="GLUCOSE-METHANOL-CHOLINE OXIDOREDUCTASE N-TERMINAL DOMAIN-CONTAINING PROTEIN"/>
    <property type="match status" value="1"/>
</dbReference>
<protein>
    <submittedName>
        <fullName evidence="12">GMC oxidoreductase</fullName>
    </submittedName>
</protein>
<dbReference type="STRING" id="1314785.A0A165DSK0"/>
<feature type="domain" description="Glucose-methanol-choline oxidoreductase N-terminal" evidence="11">
    <location>
        <begin position="282"/>
        <end position="296"/>
    </location>
</feature>
<feature type="active site" description="Proton acceptor" evidence="7">
    <location>
        <position position="578"/>
    </location>
</feature>